<keyword evidence="2" id="KW-1185">Reference proteome</keyword>
<evidence type="ECO:0000313" key="1">
    <source>
        <dbReference type="EMBL" id="WHZ59928.1"/>
    </source>
</evidence>
<sequence>MEINNRIVAILKDNYGIKVTLIEQKPGGWSALAFLIEDESKKYFLKVYNKKKPSVKPWIKAIDRYTPLVKWLNEQTVLKNNIVNPILTKAESNKCEDEEYVYLLSEYIEGTTIGEKKLNSEQINELAKIIGILHKNTPNIPYELKEQQTKESFNIDFCDLLSSFIYNDLDKKFDAVYEVVKPYAGCLFDNIHRMEYLSKTLKCKPHKFVLSHADAHNWNVMQGSNLMLIDWECLKLAPQEQDLILIVTESYAQQFLREYKKYIEYENPDLDALEFYSLKRKLEDIWEWIKDLRFEGLVKSKEVTVELLKLNLDASKNTDSFQSEMKKVFK</sequence>
<keyword evidence="1" id="KW-0808">Transferase</keyword>
<dbReference type="EMBL" id="CP126116">
    <property type="protein sequence ID" value="WHZ59928.1"/>
    <property type="molecule type" value="Genomic_DNA"/>
</dbReference>
<reference evidence="2" key="1">
    <citation type="journal article" date="2025" name="Aquaculture">
        <title>Assessment of the bioflocculant production and safety properties of Metabacillus hrfriensis sp. nov. based on phenotypic and whole-genome sequencing analysis.</title>
        <authorList>
            <person name="Zhang R."/>
            <person name="Zhao Z."/>
            <person name="Luo L."/>
            <person name="Wang S."/>
            <person name="Guo K."/>
            <person name="Xu W."/>
        </authorList>
    </citation>
    <scope>NUCLEOTIDE SEQUENCE [LARGE SCALE GENOMIC DNA]</scope>
    <source>
        <strain evidence="2">CT-WN-B3</strain>
    </source>
</reference>
<evidence type="ECO:0000313" key="2">
    <source>
        <dbReference type="Proteomes" id="UP001226091"/>
    </source>
</evidence>
<proteinExistence type="predicted"/>
<accession>A0ACD4RHG6</accession>
<dbReference type="EC" id="2.7.1.-" evidence="1"/>
<organism evidence="1 2">
    <name type="scientific">Metabacillus hrfriensis</name>
    <dbReference type="NCBI Taxonomy" id="3048891"/>
    <lineage>
        <taxon>Bacteria</taxon>
        <taxon>Bacillati</taxon>
        <taxon>Bacillota</taxon>
        <taxon>Bacilli</taxon>
        <taxon>Bacillales</taxon>
        <taxon>Bacillaceae</taxon>
        <taxon>Metabacillus</taxon>
    </lineage>
</organism>
<gene>
    <name evidence="1" type="ORF">QLQ22_11575</name>
</gene>
<dbReference type="Proteomes" id="UP001226091">
    <property type="component" value="Chromosome"/>
</dbReference>
<protein>
    <submittedName>
        <fullName evidence="1">Aminoglycoside phosphotransferase family protein</fullName>
        <ecNumber evidence="1">2.7.1.-</ecNumber>
    </submittedName>
</protein>
<name>A0ACD4RHG6_9BACI</name>